<dbReference type="AlphaFoldDB" id="A0A0X3PYB3"/>
<gene>
    <name evidence="1" type="ORF">TR140342</name>
</gene>
<accession>A0A0X3PYB3</accession>
<protein>
    <submittedName>
        <fullName evidence="1">Uncharacterized protein</fullName>
    </submittedName>
</protein>
<name>A0A0X3PYB3_SCHSO</name>
<proteinExistence type="predicted"/>
<dbReference type="EMBL" id="GEEE01006616">
    <property type="protein sequence ID" value="JAP56609.1"/>
    <property type="molecule type" value="Transcribed_RNA"/>
</dbReference>
<organism evidence="1">
    <name type="scientific">Schistocephalus solidus</name>
    <name type="common">Tapeworm</name>
    <dbReference type="NCBI Taxonomy" id="70667"/>
    <lineage>
        <taxon>Eukaryota</taxon>
        <taxon>Metazoa</taxon>
        <taxon>Spiralia</taxon>
        <taxon>Lophotrochozoa</taxon>
        <taxon>Platyhelminthes</taxon>
        <taxon>Cestoda</taxon>
        <taxon>Eucestoda</taxon>
        <taxon>Diphyllobothriidea</taxon>
        <taxon>Diphyllobothriidae</taxon>
        <taxon>Schistocephalus</taxon>
    </lineage>
</organism>
<sequence>MSASIVVVLSSSPGRVPLRLLFLLFYESVARYMLGARTYGNGQKLTLTPYNLKKVWPPCWSIALASRPPYSHTVIRDGLGSSRAHLVHTPSPTFSTCRPKDCVNRSAVFNKVCFSSKN</sequence>
<evidence type="ECO:0000313" key="1">
    <source>
        <dbReference type="EMBL" id="JAP56609.1"/>
    </source>
</evidence>
<reference evidence="1" key="1">
    <citation type="submission" date="2016-01" db="EMBL/GenBank/DDBJ databases">
        <title>Reference transcriptome for the parasite Schistocephalus solidus: insights into the molecular evolution of parasitism.</title>
        <authorList>
            <person name="Hebert F.O."/>
            <person name="Grambauer S."/>
            <person name="Barber I."/>
            <person name="Landry C.R."/>
            <person name="Aubin-Horth N."/>
        </authorList>
    </citation>
    <scope>NUCLEOTIDE SEQUENCE</scope>
</reference>